<evidence type="ECO:0000256" key="1">
    <source>
        <dbReference type="SAM" id="Phobius"/>
    </source>
</evidence>
<keyword evidence="1" id="KW-0472">Membrane</keyword>
<evidence type="ECO:0000256" key="2">
    <source>
        <dbReference type="SAM" id="SignalP"/>
    </source>
</evidence>
<name>A0ABS1TEP0_9CLOT</name>
<gene>
    <name evidence="3" type="ORF">JK636_18505</name>
</gene>
<protein>
    <submittedName>
        <fullName evidence="3">Uncharacterized protein</fullName>
    </submittedName>
</protein>
<accession>A0ABS1TEP0</accession>
<dbReference type="Proteomes" id="UP000632377">
    <property type="component" value="Unassembled WGS sequence"/>
</dbReference>
<organism evidence="3 4">
    <name type="scientific">Clostridium rhizosphaerae</name>
    <dbReference type="NCBI Taxonomy" id="2803861"/>
    <lineage>
        <taxon>Bacteria</taxon>
        <taxon>Bacillati</taxon>
        <taxon>Bacillota</taxon>
        <taxon>Clostridia</taxon>
        <taxon>Eubacteriales</taxon>
        <taxon>Clostridiaceae</taxon>
        <taxon>Clostridium</taxon>
    </lineage>
</organism>
<dbReference type="EMBL" id="JAESWC010000015">
    <property type="protein sequence ID" value="MBL4937706.1"/>
    <property type="molecule type" value="Genomic_DNA"/>
</dbReference>
<feature type="chain" id="PRO_5047250455" evidence="2">
    <location>
        <begin position="28"/>
        <end position="818"/>
    </location>
</feature>
<feature type="transmembrane region" description="Helical" evidence="1">
    <location>
        <begin position="403"/>
        <end position="422"/>
    </location>
</feature>
<keyword evidence="1" id="KW-1133">Transmembrane helix</keyword>
<dbReference type="InterPro" id="IPR029062">
    <property type="entry name" value="Class_I_gatase-like"/>
</dbReference>
<feature type="transmembrane region" description="Helical" evidence="1">
    <location>
        <begin position="377"/>
        <end position="396"/>
    </location>
</feature>
<reference evidence="3 4" key="1">
    <citation type="submission" date="2021-01" db="EMBL/GenBank/DDBJ databases">
        <title>Genome public.</title>
        <authorList>
            <person name="Liu C."/>
            <person name="Sun Q."/>
        </authorList>
    </citation>
    <scope>NUCLEOTIDE SEQUENCE [LARGE SCALE GENOMIC DNA]</scope>
    <source>
        <strain evidence="3 4">YIM B02515</strain>
    </source>
</reference>
<dbReference type="SUPFAM" id="SSF52317">
    <property type="entry name" value="Class I glutamine amidotransferase-like"/>
    <property type="match status" value="1"/>
</dbReference>
<keyword evidence="4" id="KW-1185">Reference proteome</keyword>
<dbReference type="Gene3D" id="3.40.50.880">
    <property type="match status" value="1"/>
</dbReference>
<dbReference type="RefSeq" id="WP_202750455.1">
    <property type="nucleotide sequence ID" value="NZ_JAESWC010000015.1"/>
</dbReference>
<proteinExistence type="predicted"/>
<keyword evidence="2" id="KW-0732">Signal</keyword>
<sequence>MGTNRRIASIFLAAIIMCFGSFKTVQAAEEDKLKVSHSYGFESVYKWGTLVPITVEVDNNLKNIDGELQIELPVFNPEMGITNNDNVTLYTQNINLPLNTKKKFTLNIPISRNITSVKMNIVEGKNTLLSKDLSLGTALNPEDFIIGTLSDDFNSVSYINKVSMDSSSMGKRNFNTKLVKLDENSISEDANVLKPISVIIINNFDTSKISKAKYETIKKWVDNGGMLLIGTGPSYNKTLSIFKDNFISGDIGNVSSIETKALYKMLDNNSTSSMKLDALNINIKDSNAIIKEGTLPLVQRIEKGKGVVAVAAFDLGLNPLVSWSLNSTFGERLIGNNLPDYYNDGNAYSRMVNGGGYNISYGLGNIPELPIPKASNLIIIFFIYIVIAAPVNYIILKRKDRRELMWVTVPALSVIFAIVVYFSGSTTRVTKPVANVLSTIVIDAKGNQNIQSYGTVVTPKKSDIKIEAKDEMNIRPIVNLDYYDNKQNANNSKGSKTIYSKITTSTKTTMEFYNTGVFGQYNFIVDNNEIKKGALQSEIKFNDNKITGTIKNNTGLDLKDCYIITSSAYVEIGEIKNGETKNISEPIKNYAGNSYQMLDNMFGRQYGGSAIQSTKQIQEKRVKEQKRMLMQSYFDSFGGRVTDPVITAITDSQVTKDILVNNDAVKKYNKSLVVSNVELSYINGDKAEYPLGSIVPKVSSLSNKLAYDPGYGFIHGDSGEVEIKFQVGDKVKVESFELKQNQSNNPNGPNFQPLTNKGYIFNTVKNAYEECDYNNFTASQDKASQYVDKDNIIKIKIDTTGLNQPGTIPQISVKGSVK</sequence>
<keyword evidence="1" id="KW-0812">Transmembrane</keyword>
<feature type="signal peptide" evidence="2">
    <location>
        <begin position="1"/>
        <end position="27"/>
    </location>
</feature>
<comment type="caution">
    <text evidence="3">The sequence shown here is derived from an EMBL/GenBank/DDBJ whole genome shotgun (WGS) entry which is preliminary data.</text>
</comment>
<evidence type="ECO:0000313" key="3">
    <source>
        <dbReference type="EMBL" id="MBL4937706.1"/>
    </source>
</evidence>
<evidence type="ECO:0000313" key="4">
    <source>
        <dbReference type="Proteomes" id="UP000632377"/>
    </source>
</evidence>